<feature type="compositionally biased region" description="Basic and acidic residues" evidence="1">
    <location>
        <begin position="610"/>
        <end position="621"/>
    </location>
</feature>
<feature type="region of interest" description="Disordered" evidence="1">
    <location>
        <begin position="610"/>
        <end position="651"/>
    </location>
</feature>
<keyword evidence="4" id="KW-1185">Reference proteome</keyword>
<dbReference type="Gene3D" id="3.55.50.10">
    <property type="entry name" value="Baseplate protein-like domains"/>
    <property type="match status" value="1"/>
</dbReference>
<dbReference type="SUPFAM" id="SSF69255">
    <property type="entry name" value="gp5 N-terminal domain-like"/>
    <property type="match status" value="1"/>
</dbReference>
<dbReference type="Pfam" id="PF04717">
    <property type="entry name" value="Phage_base_V"/>
    <property type="match status" value="1"/>
</dbReference>
<comment type="caution">
    <text evidence="3">The sequence shown here is derived from an EMBL/GenBank/DDBJ whole genome shotgun (WGS) entry which is preliminary data.</text>
</comment>
<dbReference type="Proteomes" id="UP001204439">
    <property type="component" value="Unassembled WGS sequence"/>
</dbReference>
<sequence>MATSNTPTKSFKPDNSANSISSSQIFGINRLVKLNIVIEGKVISHYKHFTLSQNSAKHHEFELILAHDTLGNQENHNLESSQEFLGKRITIVQKYKDIQDSPERTFVGVITRVGFSQEKGGLPNIVLGGFSPTILLDAAPTIQSFGGESPVNMSIIAAQLIKEGLGSSKYDVRVDANDFSEIPFSVQYNETHYNYLARMAEAYGEQFYYDGEVLHFGMLPPQNPPLKLIYGSNVSDIRVELKAVHTKPEFYGYNSSQNSKLTSGETPIKHKSDLAKNAYSQNQSGIFTTKSLQVSPIKAVTDKDVINSQESTAGSKAVEVFTVTGNISIPFLYPGCVADLEMRKPDSNQTSYFTRIMVIETSHDVDTLGNYKGTFKAIASDTGFLPKPEFTIPSAQTQIATVISNTDPQAQGRITVKFDWQLHDTTNFIRMMSPDAGGTDQITQNRGYVAIPEVGDQVMVGFVHNHPDRPFVMGGMFHGGIGLGGGVDNRVKSIMTRSGHKVVFTEDESIIITDKSGNEIHLDTTGSNINITAPETMTFNCKNMNINVTENMTTNIGQNSSETIGMNNTQSVGMNSTQSIGAMKLTSVAGDASMFITGKLTEMIDGDVHSETKMERTEVSEKSMNIQSNESIHKHAQKEVQNNSGEKSKAN</sequence>
<evidence type="ECO:0000256" key="1">
    <source>
        <dbReference type="SAM" id="MobiDB-lite"/>
    </source>
</evidence>
<dbReference type="Gene3D" id="2.40.50.230">
    <property type="entry name" value="Gp5 N-terminal domain"/>
    <property type="match status" value="1"/>
</dbReference>
<protein>
    <submittedName>
        <fullName evidence="3">Phage baseplate assembly protein V</fullName>
    </submittedName>
</protein>
<gene>
    <name evidence="3" type="ORF">NG800_018250</name>
</gene>
<dbReference type="InterPro" id="IPR037026">
    <property type="entry name" value="Vgr_OB-fold_dom_sf"/>
</dbReference>
<dbReference type="SUPFAM" id="SSF69349">
    <property type="entry name" value="Phage fibre proteins"/>
    <property type="match status" value="1"/>
</dbReference>
<dbReference type="EMBL" id="JAMXLT020000048">
    <property type="protein sequence ID" value="MDW8550875.1"/>
    <property type="molecule type" value="Genomic_DNA"/>
</dbReference>
<evidence type="ECO:0000313" key="4">
    <source>
        <dbReference type="Proteomes" id="UP001204439"/>
    </source>
</evidence>
<accession>A0ABU4JMG3</accession>
<organism evidence="3 4">
    <name type="scientific">Epilithonimonas ginsengisoli</name>
    <dbReference type="NCBI Taxonomy" id="1245592"/>
    <lineage>
        <taxon>Bacteria</taxon>
        <taxon>Pseudomonadati</taxon>
        <taxon>Bacteroidota</taxon>
        <taxon>Flavobacteriia</taxon>
        <taxon>Flavobacteriales</taxon>
        <taxon>Weeksellaceae</taxon>
        <taxon>Chryseobacterium group</taxon>
        <taxon>Epilithonimonas</taxon>
    </lineage>
</organism>
<feature type="domain" description="Gp5/Type VI secretion system Vgr protein OB-fold" evidence="2">
    <location>
        <begin position="399"/>
        <end position="477"/>
    </location>
</feature>
<dbReference type="SUPFAM" id="SSF69279">
    <property type="entry name" value="Phage tail proteins"/>
    <property type="match status" value="1"/>
</dbReference>
<evidence type="ECO:0000313" key="3">
    <source>
        <dbReference type="EMBL" id="MDW8550875.1"/>
    </source>
</evidence>
<name>A0ABU4JMG3_9FLAO</name>
<dbReference type="InterPro" id="IPR006531">
    <property type="entry name" value="Gp5/Vgr_OB"/>
</dbReference>
<evidence type="ECO:0000259" key="2">
    <source>
        <dbReference type="Pfam" id="PF04717"/>
    </source>
</evidence>
<reference evidence="3 4" key="1">
    <citation type="submission" date="2023-11" db="EMBL/GenBank/DDBJ databases">
        <title>First isolation, identification, and characterization of non-pathogenic Epilithonimonas ginsengisoli isolated from diseased farmed rainbow trout (Oncorhynchus mykiss) in Chile.</title>
        <authorList>
            <person name="Miranda C.D."/>
            <person name="Irgang R."/>
            <person name="Concha C."/>
            <person name="Rojas R."/>
            <person name="Avendano R."/>
        </authorList>
    </citation>
    <scope>NUCLEOTIDE SEQUENCE [LARGE SCALE GENOMIC DNA]</scope>
    <source>
        <strain evidence="3 4">FP99</strain>
    </source>
</reference>
<proteinExistence type="predicted"/>
<dbReference type="RefSeq" id="WP_063969382.1">
    <property type="nucleotide sequence ID" value="NZ_JAMXLT020000048.1"/>
</dbReference>